<keyword evidence="3" id="KW-1185">Reference proteome</keyword>
<dbReference type="SUPFAM" id="SSF56601">
    <property type="entry name" value="beta-lactamase/transpeptidase-like"/>
    <property type="match status" value="1"/>
</dbReference>
<evidence type="ECO:0000313" key="2">
    <source>
        <dbReference type="EMBL" id="RDV02979.1"/>
    </source>
</evidence>
<feature type="domain" description="Beta-lactamase-related" evidence="1">
    <location>
        <begin position="6"/>
        <end position="359"/>
    </location>
</feature>
<dbReference type="Pfam" id="PF00144">
    <property type="entry name" value="Beta-lactamase"/>
    <property type="match status" value="1"/>
</dbReference>
<reference evidence="3" key="1">
    <citation type="submission" date="2018-08" db="EMBL/GenBank/DDBJ databases">
        <authorList>
            <person name="Kim S.-J."/>
            <person name="Jung G.-Y."/>
        </authorList>
    </citation>
    <scope>NUCLEOTIDE SEQUENCE [LARGE SCALE GENOMIC DNA]</scope>
    <source>
        <strain evidence="3">GY_G</strain>
    </source>
</reference>
<dbReference type="GO" id="GO:0016787">
    <property type="term" value="F:hydrolase activity"/>
    <property type="evidence" value="ECO:0007669"/>
    <property type="project" value="UniProtKB-KW"/>
</dbReference>
<dbReference type="AlphaFoldDB" id="A0A371B5W4"/>
<dbReference type="InterPro" id="IPR050789">
    <property type="entry name" value="Diverse_Enzym_Activities"/>
</dbReference>
<dbReference type="InterPro" id="IPR001466">
    <property type="entry name" value="Beta-lactam-related"/>
</dbReference>
<dbReference type="OrthoDB" id="9808046at2"/>
<dbReference type="Gene3D" id="3.40.710.10">
    <property type="entry name" value="DD-peptidase/beta-lactamase superfamily"/>
    <property type="match status" value="1"/>
</dbReference>
<gene>
    <name evidence="2" type="ORF">DXH95_13795</name>
</gene>
<dbReference type="PANTHER" id="PTHR43283">
    <property type="entry name" value="BETA-LACTAMASE-RELATED"/>
    <property type="match status" value="1"/>
</dbReference>
<keyword evidence="2" id="KW-0378">Hydrolase</keyword>
<protein>
    <submittedName>
        <fullName evidence="2">Class A beta-lactamase-related serine hydrolase</fullName>
    </submittedName>
</protein>
<dbReference type="EMBL" id="QRGP01000002">
    <property type="protein sequence ID" value="RDV02979.1"/>
    <property type="molecule type" value="Genomic_DNA"/>
</dbReference>
<evidence type="ECO:0000259" key="1">
    <source>
        <dbReference type="Pfam" id="PF00144"/>
    </source>
</evidence>
<sequence length="380" mass="40071">MTSRQVLETAFAESGLPGAVALIADRDGVRLIEAFGHADATSSAPMEVDTVFQIASMTKAIVSAGAMQLVESGALDLDAPIGDLLPQLADPQVLTGFSDSGEPQLRPASRPITLRHLLTHTAGLGYFFIRPEVLRYFAATGMPAPGSLASIQMPLLFDPGENWEYSVATDWVGLAVEAASGKRLGQYLQSNLLDPLGMSSTAFLDALPDDAAKVHARTSEGDLAIQPMFLGGGEFEMGGGGLSSTAHDYGRFVRMMLRGGELDGHRVLAEATVAEMARNQVAPLRAGFMGSAMPDLAQPYDTFPDQHTGWGLGFLINPEQGPNGRAPGSLAWAGIFNSYYWIDPANGVGGVMMSQLTPFGDAGALGFFGALERTAYGIEA</sequence>
<dbReference type="InterPro" id="IPR012338">
    <property type="entry name" value="Beta-lactam/transpept-like"/>
</dbReference>
<name>A0A371B5W4_9SPHN</name>
<evidence type="ECO:0000313" key="3">
    <source>
        <dbReference type="Proteomes" id="UP000263833"/>
    </source>
</evidence>
<organism evidence="2 3">
    <name type="scientific">Sphingorhabdus pulchriflava</name>
    <dbReference type="NCBI Taxonomy" id="2292257"/>
    <lineage>
        <taxon>Bacteria</taxon>
        <taxon>Pseudomonadati</taxon>
        <taxon>Pseudomonadota</taxon>
        <taxon>Alphaproteobacteria</taxon>
        <taxon>Sphingomonadales</taxon>
        <taxon>Sphingomonadaceae</taxon>
        <taxon>Sphingorhabdus</taxon>
    </lineage>
</organism>
<accession>A0A371B5W4</accession>
<dbReference type="RefSeq" id="WP_115550083.1">
    <property type="nucleotide sequence ID" value="NZ_QRGP01000002.1"/>
</dbReference>
<comment type="caution">
    <text evidence="2">The sequence shown here is derived from an EMBL/GenBank/DDBJ whole genome shotgun (WGS) entry which is preliminary data.</text>
</comment>
<dbReference type="Proteomes" id="UP000263833">
    <property type="component" value="Unassembled WGS sequence"/>
</dbReference>
<dbReference type="PANTHER" id="PTHR43283:SF3">
    <property type="entry name" value="BETA-LACTAMASE FAMILY PROTEIN (AFU_ORTHOLOGUE AFUA_5G07500)"/>
    <property type="match status" value="1"/>
</dbReference>
<proteinExistence type="predicted"/>